<proteinExistence type="predicted"/>
<evidence type="ECO:0000313" key="2">
    <source>
        <dbReference type="Proteomes" id="UP001234297"/>
    </source>
</evidence>
<name>A0ACC2K478_PERAE</name>
<protein>
    <submittedName>
        <fullName evidence="1">Uncharacterized protein</fullName>
    </submittedName>
</protein>
<accession>A0ACC2K478</accession>
<sequence>MGSSSLGNKAQKIAPHACLVLGQIITASYIVLSKVILVQGISSSVFLVYQFILATVFIAILSFIFERRKRPPLTKQILCWIFLLALIGVTLAQGMLAGALYFTSSTIESSVLNMIPAITYILSLISRQEKLEIHTSWGKGKIFGTLMSVSGALTLMLWHGSGAQVMSTSMGNWLVGLVMVVVGVVAFSTWILMLEPVTKRYPAELSMTAIMFFFATLQTSVIAAILSHKASKWKLKWDLELLNIFIGGALNSGLANFFVAICARLKGPVFVSSFSPLGLLFATILESIFLGHQLSAGSIVGSIMIVVGLYIYLWSKSKEEAHHSINDRDSITTSLISDHSQDLAQAGSV</sequence>
<comment type="caution">
    <text evidence="1">The sequence shown here is derived from an EMBL/GenBank/DDBJ whole genome shotgun (WGS) entry which is preliminary data.</text>
</comment>
<dbReference type="Proteomes" id="UP001234297">
    <property type="component" value="Chromosome 12"/>
</dbReference>
<gene>
    <name evidence="1" type="ORF">MRB53_035196</name>
</gene>
<organism evidence="1 2">
    <name type="scientific">Persea americana</name>
    <name type="common">Avocado</name>
    <dbReference type="NCBI Taxonomy" id="3435"/>
    <lineage>
        <taxon>Eukaryota</taxon>
        <taxon>Viridiplantae</taxon>
        <taxon>Streptophyta</taxon>
        <taxon>Embryophyta</taxon>
        <taxon>Tracheophyta</taxon>
        <taxon>Spermatophyta</taxon>
        <taxon>Magnoliopsida</taxon>
        <taxon>Magnoliidae</taxon>
        <taxon>Laurales</taxon>
        <taxon>Lauraceae</taxon>
        <taxon>Persea</taxon>
    </lineage>
</organism>
<evidence type="ECO:0000313" key="1">
    <source>
        <dbReference type="EMBL" id="KAJ8615824.1"/>
    </source>
</evidence>
<keyword evidence="2" id="KW-1185">Reference proteome</keyword>
<reference evidence="1 2" key="1">
    <citation type="journal article" date="2022" name="Hortic Res">
        <title>A haplotype resolved chromosomal level avocado genome allows analysis of novel avocado genes.</title>
        <authorList>
            <person name="Nath O."/>
            <person name="Fletcher S.J."/>
            <person name="Hayward A."/>
            <person name="Shaw L.M."/>
            <person name="Masouleh A.K."/>
            <person name="Furtado A."/>
            <person name="Henry R.J."/>
            <person name="Mitter N."/>
        </authorList>
    </citation>
    <scope>NUCLEOTIDE SEQUENCE [LARGE SCALE GENOMIC DNA]</scope>
    <source>
        <strain evidence="2">cv. Hass</strain>
    </source>
</reference>
<dbReference type="EMBL" id="CM056820">
    <property type="protein sequence ID" value="KAJ8615824.1"/>
    <property type="molecule type" value="Genomic_DNA"/>
</dbReference>